<evidence type="ECO:0000313" key="2">
    <source>
        <dbReference type="EMBL" id="KAK9980365.1"/>
    </source>
</evidence>
<evidence type="ECO:0000313" key="3">
    <source>
        <dbReference type="Proteomes" id="UP001479290"/>
    </source>
</evidence>
<dbReference type="EMBL" id="JAWDJR010000002">
    <property type="protein sequence ID" value="KAK9980365.1"/>
    <property type="molecule type" value="Genomic_DNA"/>
</dbReference>
<comment type="caution">
    <text evidence="2">The sequence shown here is derived from an EMBL/GenBank/DDBJ whole genome shotgun (WGS) entry which is preliminary data.</text>
</comment>
<proteinExistence type="predicted"/>
<keyword evidence="3" id="KW-1185">Reference proteome</keyword>
<feature type="non-terminal residue" evidence="2">
    <location>
        <position position="1"/>
    </location>
</feature>
<evidence type="ECO:0000256" key="1">
    <source>
        <dbReference type="SAM" id="MobiDB-lite"/>
    </source>
</evidence>
<accession>A0AAW2B6D3</accession>
<sequence>KPAWNPLSAASESDCRPASQSAHPSSRSVLGSFCLMSSPLILQPVKHPLQLTDGPRHASHRQLERKFLSLTEEELSAH</sequence>
<dbReference type="Proteomes" id="UP001479290">
    <property type="component" value="Unassembled WGS sequence"/>
</dbReference>
<gene>
    <name evidence="2" type="ORF">ABG768_013730</name>
</gene>
<dbReference type="AlphaFoldDB" id="A0AAW2B6D3"/>
<feature type="region of interest" description="Disordered" evidence="1">
    <location>
        <begin position="1"/>
        <end position="26"/>
    </location>
</feature>
<protein>
    <submittedName>
        <fullName evidence="2">Uncharacterized protein</fullName>
    </submittedName>
</protein>
<organism evidence="2 3">
    <name type="scientific">Culter alburnus</name>
    <name type="common">Topmouth culter</name>
    <dbReference type="NCBI Taxonomy" id="194366"/>
    <lineage>
        <taxon>Eukaryota</taxon>
        <taxon>Metazoa</taxon>
        <taxon>Chordata</taxon>
        <taxon>Craniata</taxon>
        <taxon>Vertebrata</taxon>
        <taxon>Euteleostomi</taxon>
        <taxon>Actinopterygii</taxon>
        <taxon>Neopterygii</taxon>
        <taxon>Teleostei</taxon>
        <taxon>Ostariophysi</taxon>
        <taxon>Cypriniformes</taxon>
        <taxon>Xenocyprididae</taxon>
        <taxon>Xenocypridinae</taxon>
        <taxon>Culter</taxon>
    </lineage>
</organism>
<name>A0AAW2B6D3_CULAL</name>
<reference evidence="2 3" key="1">
    <citation type="submission" date="2024-05" db="EMBL/GenBank/DDBJ databases">
        <title>A high-quality chromosomal-level genome assembly of Topmouth culter (Culter alburnus).</title>
        <authorList>
            <person name="Zhao H."/>
        </authorList>
    </citation>
    <scope>NUCLEOTIDE SEQUENCE [LARGE SCALE GENOMIC DNA]</scope>
    <source>
        <strain evidence="2">CATC2023</strain>
        <tissue evidence="2">Muscle</tissue>
    </source>
</reference>